<sequence length="160" mass="17580">MDLNAESIWRSIIFGAYNWPLKDGNELPNPDFEGKSGLAPWEGAAVIEERRGEKGSKAVVLAPGQKIEQYVYLDPQQDFKLGYWSKGGKVQAEVDDVAVVTGKLSTLKTLIADSGKRGGEQAVNFVTGKEINPNKKIVRIGFTNVGTENAFLDNIILKKR</sequence>
<reference evidence="1 2" key="1">
    <citation type="submission" date="2018-06" db="EMBL/GenBank/DDBJ databases">
        <authorList>
            <consortium name="Pathogen Informatics"/>
            <person name="Doyle S."/>
        </authorList>
    </citation>
    <scope>NUCLEOTIDE SEQUENCE [LARGE SCALE GENOMIC DNA]</scope>
    <source>
        <strain evidence="1 2">NCTC11343</strain>
    </source>
</reference>
<gene>
    <name evidence="1" type="ORF">NCTC11343_04782</name>
</gene>
<dbReference type="AlphaFoldDB" id="A0A2X2JKY6"/>
<dbReference type="Gene3D" id="2.60.120.260">
    <property type="entry name" value="Galactose-binding domain-like"/>
    <property type="match status" value="1"/>
</dbReference>
<name>A0A2X2JKY6_SPHMU</name>
<accession>A0A2X2JKY6</accession>
<evidence type="ECO:0000313" key="2">
    <source>
        <dbReference type="Proteomes" id="UP000251241"/>
    </source>
</evidence>
<dbReference type="Proteomes" id="UP000251241">
    <property type="component" value="Unassembled WGS sequence"/>
</dbReference>
<dbReference type="EMBL" id="UAUU01000011">
    <property type="protein sequence ID" value="SPZ92816.1"/>
    <property type="molecule type" value="Genomic_DNA"/>
</dbReference>
<protein>
    <submittedName>
        <fullName evidence="1">Uncharacterized protein</fullName>
    </submittedName>
</protein>
<proteinExistence type="predicted"/>
<organism evidence="1 2">
    <name type="scientific">Sphingobacterium multivorum</name>
    <dbReference type="NCBI Taxonomy" id="28454"/>
    <lineage>
        <taxon>Bacteria</taxon>
        <taxon>Pseudomonadati</taxon>
        <taxon>Bacteroidota</taxon>
        <taxon>Sphingobacteriia</taxon>
        <taxon>Sphingobacteriales</taxon>
        <taxon>Sphingobacteriaceae</taxon>
        <taxon>Sphingobacterium</taxon>
    </lineage>
</organism>
<evidence type="ECO:0000313" key="1">
    <source>
        <dbReference type="EMBL" id="SPZ92816.1"/>
    </source>
</evidence>